<reference evidence="1" key="1">
    <citation type="submission" date="2014-09" db="EMBL/GenBank/DDBJ databases">
        <authorList>
            <person name="Magalhaes I.L.F."/>
            <person name="Oliveira U."/>
            <person name="Santos F.R."/>
            <person name="Vidigal T.H.D.A."/>
            <person name="Brescovit A.D."/>
            <person name="Santos A.J."/>
        </authorList>
    </citation>
    <scope>NUCLEOTIDE SEQUENCE</scope>
    <source>
        <tissue evidence="1">Shoot tissue taken approximately 20 cm above the soil surface</tissue>
    </source>
</reference>
<reference evidence="1" key="2">
    <citation type="journal article" date="2015" name="Data Brief">
        <title>Shoot transcriptome of the giant reed, Arundo donax.</title>
        <authorList>
            <person name="Barrero R.A."/>
            <person name="Guerrero F.D."/>
            <person name="Moolhuijzen P."/>
            <person name="Goolsby J.A."/>
            <person name="Tidwell J."/>
            <person name="Bellgard S.E."/>
            <person name="Bellgard M.I."/>
        </authorList>
    </citation>
    <scope>NUCLEOTIDE SEQUENCE</scope>
    <source>
        <tissue evidence="1">Shoot tissue taken approximately 20 cm above the soil surface</tissue>
    </source>
</reference>
<dbReference type="AlphaFoldDB" id="A0A0A8ZGA2"/>
<protein>
    <submittedName>
        <fullName evidence="1">Uncharacterized protein</fullName>
    </submittedName>
</protein>
<proteinExistence type="predicted"/>
<evidence type="ECO:0000313" key="1">
    <source>
        <dbReference type="EMBL" id="JAD37841.1"/>
    </source>
</evidence>
<accession>A0A0A8ZGA2</accession>
<name>A0A0A8ZGA2_ARUDO</name>
<organism evidence="1">
    <name type="scientific">Arundo donax</name>
    <name type="common">Giant reed</name>
    <name type="synonym">Donax arundinaceus</name>
    <dbReference type="NCBI Taxonomy" id="35708"/>
    <lineage>
        <taxon>Eukaryota</taxon>
        <taxon>Viridiplantae</taxon>
        <taxon>Streptophyta</taxon>
        <taxon>Embryophyta</taxon>
        <taxon>Tracheophyta</taxon>
        <taxon>Spermatophyta</taxon>
        <taxon>Magnoliopsida</taxon>
        <taxon>Liliopsida</taxon>
        <taxon>Poales</taxon>
        <taxon>Poaceae</taxon>
        <taxon>PACMAD clade</taxon>
        <taxon>Arundinoideae</taxon>
        <taxon>Arundineae</taxon>
        <taxon>Arundo</taxon>
    </lineage>
</organism>
<sequence>MNDDAPIVHFSKLRAVLFFSFQMLVSEIISRVSVAAN</sequence>
<dbReference type="EMBL" id="GBRH01260054">
    <property type="protein sequence ID" value="JAD37841.1"/>
    <property type="molecule type" value="Transcribed_RNA"/>
</dbReference>